<dbReference type="GO" id="GO:0005886">
    <property type="term" value="C:plasma membrane"/>
    <property type="evidence" value="ECO:0007669"/>
    <property type="project" value="TreeGrafter"/>
</dbReference>
<organism evidence="2 3">
    <name type="scientific">Gracilariopsis chorda</name>
    <dbReference type="NCBI Taxonomy" id="448386"/>
    <lineage>
        <taxon>Eukaryota</taxon>
        <taxon>Rhodophyta</taxon>
        <taxon>Florideophyceae</taxon>
        <taxon>Rhodymeniophycidae</taxon>
        <taxon>Gracilariales</taxon>
        <taxon>Gracilariaceae</taxon>
        <taxon>Gracilariopsis</taxon>
    </lineage>
</organism>
<feature type="region of interest" description="Disordered" evidence="1">
    <location>
        <begin position="452"/>
        <end position="471"/>
    </location>
</feature>
<feature type="region of interest" description="Disordered" evidence="1">
    <location>
        <begin position="41"/>
        <end position="74"/>
    </location>
</feature>
<gene>
    <name evidence="2" type="ORF">BWQ96_03696</name>
</gene>
<feature type="region of interest" description="Disordered" evidence="1">
    <location>
        <begin position="1"/>
        <end position="23"/>
    </location>
</feature>
<feature type="compositionally biased region" description="Low complexity" evidence="1">
    <location>
        <begin position="1"/>
        <end position="21"/>
    </location>
</feature>
<feature type="region of interest" description="Disordered" evidence="1">
    <location>
        <begin position="190"/>
        <end position="330"/>
    </location>
</feature>
<dbReference type="Proteomes" id="UP000247409">
    <property type="component" value="Unassembled WGS sequence"/>
</dbReference>
<dbReference type="PANTHER" id="PTHR16092">
    <property type="entry name" value="SEC3/SYNTAXIN-RELATED"/>
    <property type="match status" value="1"/>
</dbReference>
<accession>A0A2V3IWP4</accession>
<evidence type="ECO:0000313" key="3">
    <source>
        <dbReference type="Proteomes" id="UP000247409"/>
    </source>
</evidence>
<dbReference type="GO" id="GO:0005546">
    <property type="term" value="F:phosphatidylinositol-4,5-bisphosphate binding"/>
    <property type="evidence" value="ECO:0007669"/>
    <property type="project" value="TreeGrafter"/>
</dbReference>
<name>A0A2V3IWP4_9FLOR</name>
<proteinExistence type="predicted"/>
<feature type="compositionally biased region" description="Polar residues" evidence="1">
    <location>
        <begin position="267"/>
        <end position="276"/>
    </location>
</feature>
<feature type="compositionally biased region" description="Low complexity" evidence="1">
    <location>
        <begin position="240"/>
        <end position="249"/>
    </location>
</feature>
<protein>
    <recommendedName>
        <fullName evidence="4">Exocyst complex component Sec3 PIP2-binding N-terminal domain-containing protein</fullName>
    </recommendedName>
</protein>
<feature type="compositionally biased region" description="Basic and acidic residues" evidence="1">
    <location>
        <begin position="190"/>
        <end position="200"/>
    </location>
</feature>
<dbReference type="PANTHER" id="PTHR16092:SF14">
    <property type="entry name" value="EXOCYST COMPLEX COMPONENT 1 ISOFORM X1"/>
    <property type="match status" value="1"/>
</dbReference>
<comment type="caution">
    <text evidence="2">The sequence shown here is derived from an EMBL/GenBank/DDBJ whole genome shotgun (WGS) entry which is preliminary data.</text>
</comment>
<dbReference type="AlphaFoldDB" id="A0A2V3IWP4"/>
<sequence length="1101" mass="124775">MLSQRRSSEQASQSTHSSPSQLRLESALRHVSILFSTTAFEDHDARPESPIPSRTAPRNSEASAVRRIFSREPRRRPAHSRLAVAANLKNSHLIRIYHLVDYGANTRPIIYHSWNISDIRRIDGLGQPVPDGVSFALHVIPNKVFTFRTNSPQARATFLWSLLQTCVSTLKRAPPVQHLRLLDLQTMAEQRAEGSHDRPSVKGSLADSSPSRSADGTERHSDVPPTRTSEASTRRHSSRSRTTQSRNTSAGGSRGGSVKQDHFYDGRSQNTDSQAKQGALAHMPSHAQGFPRAYSEPKLSDSHSQKDSEGFPDEQSLHEAPNSERIRAKDPHVDQVAFESAAYRLQQKRVSGLPTDARDFLSSNGSDANALLFENRRRTGDANTRTLIDRMRIQRQRKQARLSHEEKTDLMYSLKLFEEDGEVHLHEFGKWLENRIQRLEVENIGDIVDVESCEPGHETEEKETSQDETEKGNLHDVLIKSIVDADPWLRKCESILEPYASLAEEVNHDITLLETQRENSRALQQELETLLQSISFTGMEQGLIDDLDVTFAIHRNNVDYSKLHEVINLLTSKSREIAKLSKLSNMSAVTNIVRFISDKQNRASTFLLPALKEFLDNLYIAKRRTLFGTEEGSPSSDTDIRGWSEESLKDFRKGLRCIAVCENNSLSYIVDHYVELASSWTTDLLQFLMQGEPPLSLTKDALDVRMERFAENLLYSCLLEGDLAFRLLDRELHGREKILPSLLRRQLPSPELLREFLKRHDRDDKGFEACIHQHFWHSLDFFGKKYEDCSGEDLRSTVSNVEVRLRTLCEVLGRGFPVAELQVRNLQNTDEATKATLASYRVKCRILSLTSQRLVETHANDMVASLSESLDLKRATKRAVFFSRVKEAVDLCIELSSPLYVGVGDPQSASNEKTKSICEMLIGAALRRTEIASAGAGEQADDVKLQCYGYIAAKLREAADVDYLARLAHLSNRVREHVMCRWTQRIVLSKMFHGITIETTSQDAEVYSKVKMAVASLDASTTIMEVRKAVHATLEEAAKTCVILPFYTDMMSLIKERVEDMLRKARNNKYVSDIRPTMRSFTSELLSSFRKELEIMRKRCR</sequence>
<keyword evidence="3" id="KW-1185">Reference proteome</keyword>
<dbReference type="OrthoDB" id="10422668at2759"/>
<dbReference type="GO" id="GO:0000145">
    <property type="term" value="C:exocyst"/>
    <property type="evidence" value="ECO:0007669"/>
    <property type="project" value="TreeGrafter"/>
</dbReference>
<evidence type="ECO:0000313" key="2">
    <source>
        <dbReference type="EMBL" id="PXF46568.1"/>
    </source>
</evidence>
<dbReference type="GO" id="GO:0006887">
    <property type="term" value="P:exocytosis"/>
    <property type="evidence" value="ECO:0007669"/>
    <property type="project" value="TreeGrafter"/>
</dbReference>
<evidence type="ECO:0000256" key="1">
    <source>
        <dbReference type="SAM" id="MobiDB-lite"/>
    </source>
</evidence>
<dbReference type="EMBL" id="NBIV01000036">
    <property type="protein sequence ID" value="PXF46568.1"/>
    <property type="molecule type" value="Genomic_DNA"/>
</dbReference>
<feature type="compositionally biased region" description="Basic and acidic residues" evidence="1">
    <location>
        <begin position="454"/>
        <end position="471"/>
    </location>
</feature>
<reference evidence="2 3" key="1">
    <citation type="journal article" date="2018" name="Mol. Biol. Evol.">
        <title>Analysis of the draft genome of the red seaweed Gracilariopsis chorda provides insights into genome size evolution in Rhodophyta.</title>
        <authorList>
            <person name="Lee J."/>
            <person name="Yang E.C."/>
            <person name="Graf L."/>
            <person name="Yang J.H."/>
            <person name="Qiu H."/>
            <person name="Zel Zion U."/>
            <person name="Chan C.X."/>
            <person name="Stephens T.G."/>
            <person name="Weber A.P.M."/>
            <person name="Boo G.H."/>
            <person name="Boo S.M."/>
            <person name="Kim K.M."/>
            <person name="Shin Y."/>
            <person name="Jung M."/>
            <person name="Lee S.J."/>
            <person name="Yim H.S."/>
            <person name="Lee J.H."/>
            <person name="Bhattacharya D."/>
            <person name="Yoon H.S."/>
        </authorList>
    </citation>
    <scope>NUCLEOTIDE SEQUENCE [LARGE SCALE GENOMIC DNA]</scope>
    <source>
        <strain evidence="2 3">SKKU-2015</strain>
        <tissue evidence="2">Whole body</tissue>
    </source>
</reference>
<feature type="compositionally biased region" description="Basic and acidic residues" evidence="1">
    <location>
        <begin position="298"/>
        <end position="330"/>
    </location>
</feature>
<dbReference type="GO" id="GO:0006893">
    <property type="term" value="P:Golgi to plasma membrane transport"/>
    <property type="evidence" value="ECO:0007669"/>
    <property type="project" value="TreeGrafter"/>
</dbReference>
<evidence type="ECO:0008006" key="4">
    <source>
        <dbReference type="Google" id="ProtNLM"/>
    </source>
</evidence>